<feature type="signal peptide" evidence="5">
    <location>
        <begin position="1"/>
        <end position="18"/>
    </location>
</feature>
<evidence type="ECO:0000313" key="8">
    <source>
        <dbReference type="Proteomes" id="UP000016505"/>
    </source>
</evidence>
<dbReference type="Pfam" id="PF09864">
    <property type="entry name" value="MliC"/>
    <property type="match status" value="1"/>
</dbReference>
<evidence type="ECO:0000259" key="6">
    <source>
        <dbReference type="Pfam" id="PF09864"/>
    </source>
</evidence>
<keyword evidence="1 5" id="KW-0732">Signal</keyword>
<keyword evidence="2" id="KW-0472">Membrane</keyword>
<dbReference type="SUPFAM" id="SSF141488">
    <property type="entry name" value="YdhA-like"/>
    <property type="match status" value="1"/>
</dbReference>
<name>A0A290S8Y1_9GAMM</name>
<dbReference type="Proteomes" id="UP000016505">
    <property type="component" value="Chromosome I"/>
</dbReference>
<proteinExistence type="predicted"/>
<reference evidence="7 8" key="1">
    <citation type="journal article" date="2012" name="J. Bacteriol.">
        <title>Genome sequences of type strains of seven species of the marine bacterium Pseudoalteromonas.</title>
        <authorList>
            <person name="Xie B.B."/>
            <person name="Shu Y.L."/>
            <person name="Qin Q.L."/>
            <person name="Rong J.C."/>
            <person name="Zhang X.Y."/>
            <person name="Chen X.L."/>
            <person name="Shi M."/>
            <person name="He H.L."/>
            <person name="Zhou B.C."/>
            <person name="Zhang Y.Z."/>
        </authorList>
    </citation>
    <scope>NUCLEOTIDE SEQUENCE [LARGE SCALE GENOMIC DNA]</scope>
    <source>
        <strain evidence="7 8">A 37-1-2</strain>
    </source>
</reference>
<feature type="chain" id="PRO_5012086855" description="C-type lysozyme inhibitor domain-containing protein" evidence="5">
    <location>
        <begin position="19"/>
        <end position="93"/>
    </location>
</feature>
<evidence type="ECO:0000256" key="3">
    <source>
        <dbReference type="ARBA" id="ARBA00023139"/>
    </source>
</evidence>
<dbReference type="AlphaFoldDB" id="A0A290S8Y1"/>
<keyword evidence="3" id="KW-0564">Palmitate</keyword>
<dbReference type="EMBL" id="CP011025">
    <property type="protein sequence ID" value="ATC88145.1"/>
    <property type="molecule type" value="Genomic_DNA"/>
</dbReference>
<dbReference type="InterPro" id="IPR018660">
    <property type="entry name" value="MliC"/>
</dbReference>
<dbReference type="Gene3D" id="2.40.128.200">
    <property type="match status" value="1"/>
</dbReference>
<protein>
    <recommendedName>
        <fullName evidence="6">C-type lysozyme inhibitor domain-containing protein</fullName>
    </recommendedName>
</protein>
<gene>
    <name evidence="7" type="ORF">PARC_a3820</name>
</gene>
<feature type="domain" description="C-type lysozyme inhibitor" evidence="6">
    <location>
        <begin position="26"/>
        <end position="87"/>
    </location>
</feature>
<accession>A0A290S8Y1</accession>
<dbReference type="PROSITE" id="PS51257">
    <property type="entry name" value="PROKAR_LIPOPROTEIN"/>
    <property type="match status" value="1"/>
</dbReference>
<dbReference type="InterPro" id="IPR036328">
    <property type="entry name" value="MliC_sf"/>
</dbReference>
<evidence type="ECO:0000256" key="1">
    <source>
        <dbReference type="ARBA" id="ARBA00022729"/>
    </source>
</evidence>
<dbReference type="OrthoDB" id="5588236at2"/>
<evidence type="ECO:0000256" key="2">
    <source>
        <dbReference type="ARBA" id="ARBA00023136"/>
    </source>
</evidence>
<dbReference type="KEGG" id="part:PARC_a3820"/>
<evidence type="ECO:0000256" key="4">
    <source>
        <dbReference type="ARBA" id="ARBA00023288"/>
    </source>
</evidence>
<dbReference type="RefSeq" id="WP_007580576.1">
    <property type="nucleotide sequence ID" value="NZ_CP011025.1"/>
</dbReference>
<keyword evidence="4" id="KW-0449">Lipoprotein</keyword>
<sequence>MKVYLALIAILLSLTACSDLQTSTAYQCDDESVKLNIINNSEAELIFNNKVHVLNHEKSASGNKYISEEVLFWGKGNEAMLIIAGKKRQCIKV</sequence>
<evidence type="ECO:0000313" key="7">
    <source>
        <dbReference type="EMBL" id="ATC88145.1"/>
    </source>
</evidence>
<evidence type="ECO:0000256" key="5">
    <source>
        <dbReference type="SAM" id="SignalP"/>
    </source>
</evidence>
<organism evidence="7 8">
    <name type="scientific">Pseudoalteromonas arctica A 37-1-2</name>
    <dbReference type="NCBI Taxonomy" id="1117313"/>
    <lineage>
        <taxon>Bacteria</taxon>
        <taxon>Pseudomonadati</taxon>
        <taxon>Pseudomonadota</taxon>
        <taxon>Gammaproteobacteria</taxon>
        <taxon>Alteromonadales</taxon>
        <taxon>Pseudoalteromonadaceae</taxon>
        <taxon>Pseudoalteromonas</taxon>
    </lineage>
</organism>